<dbReference type="Pfam" id="PF10646">
    <property type="entry name" value="Germane"/>
    <property type="match status" value="1"/>
</dbReference>
<feature type="domain" description="GerMN" evidence="1">
    <location>
        <begin position="77"/>
        <end position="165"/>
    </location>
</feature>
<dbReference type="EMBL" id="FMUS01000018">
    <property type="protein sequence ID" value="SCY83825.1"/>
    <property type="molecule type" value="Genomic_DNA"/>
</dbReference>
<organism evidence="2 3">
    <name type="scientific">Alkaliphilus peptidifermentans DSM 18978</name>
    <dbReference type="NCBI Taxonomy" id="1120976"/>
    <lineage>
        <taxon>Bacteria</taxon>
        <taxon>Bacillati</taxon>
        <taxon>Bacillota</taxon>
        <taxon>Clostridia</taxon>
        <taxon>Peptostreptococcales</taxon>
        <taxon>Natronincolaceae</taxon>
        <taxon>Alkaliphilus</taxon>
    </lineage>
</organism>
<keyword evidence="3" id="KW-1185">Reference proteome</keyword>
<gene>
    <name evidence="2" type="ORF">SAMN03080606_02671</name>
</gene>
<dbReference type="SMART" id="SM00909">
    <property type="entry name" value="Germane"/>
    <property type="match status" value="1"/>
</dbReference>
<evidence type="ECO:0000313" key="3">
    <source>
        <dbReference type="Proteomes" id="UP000198636"/>
    </source>
</evidence>
<accession>A0A1G5J629</accession>
<dbReference type="Proteomes" id="UP000198636">
    <property type="component" value="Unassembled WGS sequence"/>
</dbReference>
<dbReference type="AlphaFoldDB" id="A0A1G5J629"/>
<sequence length="294" mass="34631">MRKNIFFIILLTVILILLLIRCGNNQFLDESTLDNTIEIAPYPERTVELITLYFADFNNEHLVKEIRAVERINESKEESILRELMKGPMDRQLQPTIPNQVKLYSIITVDDTTYINFSKEFATNFRGGESSEITTIYSIVNSLTELRHVDWVKIQVEGERLDIYQNHMTLKEAYGRNDRIIHGAFPSAIEVIRTYFNHIVQEQYRYAYDLIYRPAEINLDYSMYFHHVRSKKLGVTKYTDDSFSIFKEPGLTTIVMDYEEIMSDGTVNRYEKGIFRLKNDLGEWKIVYESLIEN</sequence>
<evidence type="ECO:0000313" key="2">
    <source>
        <dbReference type="EMBL" id="SCY83825.1"/>
    </source>
</evidence>
<dbReference type="STRING" id="1120976.SAMN03080606_02671"/>
<proteinExistence type="predicted"/>
<dbReference type="RefSeq" id="WP_091544306.1">
    <property type="nucleotide sequence ID" value="NZ_FMUS01000018.1"/>
</dbReference>
<dbReference type="InterPro" id="IPR019606">
    <property type="entry name" value="GerMN"/>
</dbReference>
<dbReference type="OrthoDB" id="9809406at2"/>
<protein>
    <submittedName>
        <fullName evidence="2">Sporulation and spore germination</fullName>
    </submittedName>
</protein>
<evidence type="ECO:0000259" key="1">
    <source>
        <dbReference type="SMART" id="SM00909"/>
    </source>
</evidence>
<reference evidence="2 3" key="1">
    <citation type="submission" date="2016-10" db="EMBL/GenBank/DDBJ databases">
        <authorList>
            <person name="de Groot N.N."/>
        </authorList>
    </citation>
    <scope>NUCLEOTIDE SEQUENCE [LARGE SCALE GENOMIC DNA]</scope>
    <source>
        <strain evidence="2 3">DSM 18978</strain>
    </source>
</reference>
<name>A0A1G5J629_9FIRM</name>